<keyword evidence="8" id="KW-1003">Cell membrane</keyword>
<evidence type="ECO:0000256" key="4">
    <source>
        <dbReference type="ARBA" id="ARBA00022692"/>
    </source>
</evidence>
<keyword evidence="3 8" id="KW-0813">Transport</keyword>
<feature type="transmembrane region" description="Helical" evidence="8">
    <location>
        <begin position="72"/>
        <end position="89"/>
    </location>
</feature>
<feature type="transmembrane region" description="Helical" evidence="8">
    <location>
        <begin position="130"/>
        <end position="149"/>
    </location>
</feature>
<feature type="transmembrane region" description="Helical" evidence="8">
    <location>
        <begin position="405"/>
        <end position="428"/>
    </location>
</feature>
<dbReference type="InterPro" id="IPR020846">
    <property type="entry name" value="MFS_dom"/>
</dbReference>
<dbReference type="NCBIfam" id="TIGR00886">
    <property type="entry name" value="2A0108"/>
    <property type="match status" value="1"/>
</dbReference>
<dbReference type="CDD" id="cd17341">
    <property type="entry name" value="MFS_NRT2_like"/>
    <property type="match status" value="1"/>
</dbReference>
<feature type="transmembrane region" description="Helical" evidence="8">
    <location>
        <begin position="299"/>
        <end position="325"/>
    </location>
</feature>
<comment type="caution">
    <text evidence="10">The sequence shown here is derived from an EMBL/GenBank/DDBJ whole genome shotgun (WGS) entry which is preliminary data.</text>
</comment>
<evidence type="ECO:0000256" key="3">
    <source>
        <dbReference type="ARBA" id="ARBA00022448"/>
    </source>
</evidence>
<sequence length="497" mass="53496">MGISVLWKAPAINPINKKALSVPILNPINQYGRTFFFSTFGFMIAFLSWYAFPPLLTKTIKGDLHLTQAQVANSNILALVATLIVRLIVGPLCDRFGPRYVFAGVLLSGAIPTVLAGTVTSAAGLMVVRFFIGILGASFVPCQVWSTGFFDKPVVGTSNGLMAGIGNAGGGVTYFVMPAIFDSLVKQQGLTPHKAWRVAFIVPFIFITATALGMIFLCEDTPTGPWSERHLHAHQVVIEGRIVDATSKITDLPSNDDKSGSYSDDIKKDVEAHRSEIDAEKIAESEVIQTPTFREAMSVIFSLQCLLLAAPYACSFGGELAINSILGAYYSKNFPWLGQTHSGQWAAMFGLVNVFFRPAGGIIADIIYRATKGSVAAKKFWLIFLGVVMGAMCVCIGLLDTHHHATMIGLVVCLSFFMDAANGANFAVVPHVFPYANGILSGIVGASGNLGGIIFAIVFRYNGNHYGRSIWIIGVIMLAVNLCVSWISPIPRGQLSK</sequence>
<dbReference type="GO" id="GO:0042128">
    <property type="term" value="P:nitrate assimilation"/>
    <property type="evidence" value="ECO:0007669"/>
    <property type="project" value="UniProtKB-UniRule"/>
</dbReference>
<dbReference type="OrthoDB" id="434240at2759"/>
<evidence type="ECO:0000256" key="1">
    <source>
        <dbReference type="ARBA" id="ARBA00004141"/>
    </source>
</evidence>
<feature type="transmembrane region" description="Helical" evidence="8">
    <location>
        <begin position="380"/>
        <end position="399"/>
    </location>
</feature>
<dbReference type="GO" id="GO:0015113">
    <property type="term" value="F:nitrite transmembrane transporter activity"/>
    <property type="evidence" value="ECO:0007669"/>
    <property type="project" value="InterPro"/>
</dbReference>
<feature type="transmembrane region" description="Helical" evidence="8">
    <location>
        <begin position="101"/>
        <end position="124"/>
    </location>
</feature>
<dbReference type="Proteomes" id="UP000326924">
    <property type="component" value="Unassembled WGS sequence"/>
</dbReference>
<dbReference type="InterPro" id="IPR044772">
    <property type="entry name" value="NO3_transporter"/>
</dbReference>
<feature type="transmembrane region" description="Helical" evidence="8">
    <location>
        <begin position="435"/>
        <end position="458"/>
    </location>
</feature>
<feature type="transmembrane region" description="Helical" evidence="8">
    <location>
        <begin position="345"/>
        <end position="368"/>
    </location>
</feature>
<keyword evidence="7 8" id="KW-0472">Membrane</keyword>
<keyword evidence="6 8" id="KW-0534">Nitrate assimilation</keyword>
<dbReference type="Gene3D" id="1.20.1250.20">
    <property type="entry name" value="MFS general substrate transporter like domains"/>
    <property type="match status" value="2"/>
</dbReference>
<keyword evidence="4 8" id="KW-0812">Transmembrane</keyword>
<dbReference type="GO" id="GO:0015112">
    <property type="term" value="F:nitrate transmembrane transporter activity"/>
    <property type="evidence" value="ECO:0007669"/>
    <property type="project" value="UniProtKB-UniRule"/>
</dbReference>
<dbReference type="PROSITE" id="PS50850">
    <property type="entry name" value="MFS"/>
    <property type="match status" value="1"/>
</dbReference>
<keyword evidence="11" id="KW-1185">Reference proteome</keyword>
<reference evidence="10 11" key="1">
    <citation type="submission" date="2019-09" db="EMBL/GenBank/DDBJ databases">
        <title>Draft genome of the ectomycorrhizal ascomycete Sphaerosporella brunnea.</title>
        <authorList>
            <consortium name="DOE Joint Genome Institute"/>
            <person name="Benucci G.M."/>
            <person name="Marozzi G."/>
            <person name="Antonielli L."/>
            <person name="Sanchez S."/>
            <person name="Marco P."/>
            <person name="Wang X."/>
            <person name="Falini L.B."/>
            <person name="Barry K."/>
            <person name="Haridas S."/>
            <person name="Lipzen A."/>
            <person name="Labutti K."/>
            <person name="Grigoriev I.V."/>
            <person name="Murat C."/>
            <person name="Martin F."/>
            <person name="Albertini E."/>
            <person name="Donnini D."/>
            <person name="Bonito G."/>
        </authorList>
    </citation>
    <scope>NUCLEOTIDE SEQUENCE [LARGE SCALE GENOMIC DNA]</scope>
    <source>
        <strain evidence="10 11">Sb_GMNB300</strain>
    </source>
</reference>
<dbReference type="EMBL" id="VXIS01000303">
    <property type="protein sequence ID" value="KAA8894893.1"/>
    <property type="molecule type" value="Genomic_DNA"/>
</dbReference>
<dbReference type="InterPro" id="IPR004737">
    <property type="entry name" value="NO3_transporter_NarK/NarU-like"/>
</dbReference>
<evidence type="ECO:0000313" key="11">
    <source>
        <dbReference type="Proteomes" id="UP000326924"/>
    </source>
</evidence>
<evidence type="ECO:0000256" key="5">
    <source>
        <dbReference type="ARBA" id="ARBA00022989"/>
    </source>
</evidence>
<dbReference type="SUPFAM" id="SSF103473">
    <property type="entry name" value="MFS general substrate transporter"/>
    <property type="match status" value="1"/>
</dbReference>
<feature type="transmembrane region" description="Helical" evidence="8">
    <location>
        <begin position="470"/>
        <end position="488"/>
    </location>
</feature>
<feature type="domain" description="Major facilitator superfamily (MFS) profile" evidence="9">
    <location>
        <begin position="34"/>
        <end position="492"/>
    </location>
</feature>
<proteinExistence type="inferred from homology"/>
<comment type="similarity">
    <text evidence="2 8">Belongs to the major facilitator superfamily. Nitrate/nitrite porter (TC 2.A.1.8) family.</text>
</comment>
<dbReference type="AlphaFoldDB" id="A0A5J5EIC4"/>
<feature type="transmembrane region" description="Helical" evidence="8">
    <location>
        <begin position="196"/>
        <end position="217"/>
    </location>
</feature>
<keyword evidence="5 8" id="KW-1133">Transmembrane helix</keyword>
<gene>
    <name evidence="10" type="ORF">FN846DRAFT_998554</name>
</gene>
<organism evidence="10 11">
    <name type="scientific">Sphaerosporella brunnea</name>
    <dbReference type="NCBI Taxonomy" id="1250544"/>
    <lineage>
        <taxon>Eukaryota</taxon>
        <taxon>Fungi</taxon>
        <taxon>Dikarya</taxon>
        <taxon>Ascomycota</taxon>
        <taxon>Pezizomycotina</taxon>
        <taxon>Pezizomycetes</taxon>
        <taxon>Pezizales</taxon>
        <taxon>Pyronemataceae</taxon>
        <taxon>Sphaerosporella</taxon>
    </lineage>
</organism>
<feature type="transmembrane region" description="Helical" evidence="8">
    <location>
        <begin position="161"/>
        <end position="181"/>
    </location>
</feature>
<accession>A0A5J5EIC4</accession>
<evidence type="ECO:0000256" key="2">
    <source>
        <dbReference type="ARBA" id="ARBA00008432"/>
    </source>
</evidence>
<evidence type="ECO:0000256" key="6">
    <source>
        <dbReference type="ARBA" id="ARBA00023063"/>
    </source>
</evidence>
<name>A0A5J5EIC4_9PEZI</name>
<feature type="transmembrane region" description="Helical" evidence="8">
    <location>
        <begin position="34"/>
        <end position="52"/>
    </location>
</feature>
<dbReference type="FunFam" id="1.20.1250.20:FF:000382">
    <property type="entry name" value="Nitrate transporter CrnA"/>
    <property type="match status" value="1"/>
</dbReference>
<evidence type="ECO:0000256" key="7">
    <source>
        <dbReference type="ARBA" id="ARBA00023136"/>
    </source>
</evidence>
<dbReference type="PANTHER" id="PTHR23515">
    <property type="entry name" value="HIGH-AFFINITY NITRATE TRANSPORTER 2.3"/>
    <property type="match status" value="1"/>
</dbReference>
<dbReference type="GO" id="GO:0005886">
    <property type="term" value="C:plasma membrane"/>
    <property type="evidence" value="ECO:0007669"/>
    <property type="project" value="UniProtKB-SubCell"/>
</dbReference>
<evidence type="ECO:0000313" key="10">
    <source>
        <dbReference type="EMBL" id="KAA8894893.1"/>
    </source>
</evidence>
<dbReference type="Pfam" id="PF07690">
    <property type="entry name" value="MFS_1"/>
    <property type="match status" value="1"/>
</dbReference>
<evidence type="ECO:0000259" key="9">
    <source>
        <dbReference type="PROSITE" id="PS50850"/>
    </source>
</evidence>
<dbReference type="InterPro" id="IPR036259">
    <property type="entry name" value="MFS_trans_sf"/>
</dbReference>
<protein>
    <recommendedName>
        <fullName evidence="8">Nitrate/nitrite transporter</fullName>
    </recommendedName>
</protein>
<evidence type="ECO:0000256" key="8">
    <source>
        <dbReference type="RuleBase" id="RU366033"/>
    </source>
</evidence>
<comment type="subcellular location">
    <subcellularLocation>
        <location evidence="8">Cell membrane</location>
        <topology evidence="8">Multi-pass membrane protein</topology>
    </subcellularLocation>
    <subcellularLocation>
        <location evidence="1">Membrane</location>
        <topology evidence="1">Multi-pass membrane protein</topology>
    </subcellularLocation>
</comment>
<dbReference type="InParanoid" id="A0A5J5EIC4"/>
<dbReference type="InterPro" id="IPR011701">
    <property type="entry name" value="MFS"/>
</dbReference>